<keyword evidence="5" id="KW-0175">Coiled coil</keyword>
<evidence type="ECO:0000256" key="3">
    <source>
        <dbReference type="PROSITE-ProRule" id="PRU00283"/>
    </source>
</evidence>
<reference evidence="8 9" key="1">
    <citation type="submission" date="2024-03" db="EMBL/GenBank/DDBJ databases">
        <title>The Acrasis kona genome and developmental transcriptomes reveal deep origins of eukaryotic multicellular pathways.</title>
        <authorList>
            <person name="Sheikh S."/>
            <person name="Fu C.-J."/>
            <person name="Brown M.W."/>
            <person name="Baldauf S.L."/>
        </authorList>
    </citation>
    <scope>NUCLEOTIDE SEQUENCE [LARGE SCALE GENOMIC DNA]</scope>
    <source>
        <strain evidence="8 9">ATCC MYA-3509</strain>
    </source>
</reference>
<evidence type="ECO:0000256" key="1">
    <source>
        <dbReference type="ARBA" id="ARBA00022741"/>
    </source>
</evidence>
<proteinExistence type="inferred from homology"/>
<dbReference type="GO" id="GO:0003777">
    <property type="term" value="F:microtubule motor activity"/>
    <property type="evidence" value="ECO:0007669"/>
    <property type="project" value="InterPro"/>
</dbReference>
<dbReference type="PANTHER" id="PTHR47972:SF28">
    <property type="entry name" value="KINESIN-LIKE PROTEIN KLP-3"/>
    <property type="match status" value="1"/>
</dbReference>
<organism evidence="8 9">
    <name type="scientific">Acrasis kona</name>
    <dbReference type="NCBI Taxonomy" id="1008807"/>
    <lineage>
        <taxon>Eukaryota</taxon>
        <taxon>Discoba</taxon>
        <taxon>Heterolobosea</taxon>
        <taxon>Tetramitia</taxon>
        <taxon>Eutetramitia</taxon>
        <taxon>Acrasidae</taxon>
        <taxon>Acrasis</taxon>
    </lineage>
</organism>
<dbReference type="PRINTS" id="PR00380">
    <property type="entry name" value="KINESINHEAVY"/>
</dbReference>
<dbReference type="SUPFAM" id="SSF52540">
    <property type="entry name" value="P-loop containing nucleoside triphosphate hydrolases"/>
    <property type="match status" value="1"/>
</dbReference>
<dbReference type="EMBL" id="JAOPGA020000769">
    <property type="protein sequence ID" value="KAL0481531.1"/>
    <property type="molecule type" value="Genomic_DNA"/>
</dbReference>
<keyword evidence="4" id="KW-0493">Microtubule</keyword>
<dbReference type="InterPro" id="IPR001752">
    <property type="entry name" value="Kinesin_motor_dom"/>
</dbReference>
<feature type="compositionally biased region" description="Basic and acidic residues" evidence="6">
    <location>
        <begin position="11"/>
        <end position="27"/>
    </location>
</feature>
<evidence type="ECO:0000259" key="7">
    <source>
        <dbReference type="PROSITE" id="PS50067"/>
    </source>
</evidence>
<keyword evidence="1 3" id="KW-0547">Nucleotide-binding</keyword>
<sequence length="572" mass="64174">MAIGKTGRSISTRERSAAAPKKPDVKPIRKAPAIKIKYKTSVTKRSNVDDNFLSKRTTNVDENPLAKRTTTTSNLDNNFLANKLEALKQDIDDLKPQRKRQRRSTLVEPTVASYRSPSPTLDDSVLTNKENLSIVERAPTLKRSHSQAFNQTINTTTELCNAMQNKWTYKQFSENEQLLKDRLEQAERENEQLRAKLQQCETTFHLELGEQKIKFEKILERAAEDSRRIKELTNIIQELKGNIRVFVRVRPLLQGIENEDATSCIDCLKDDQLLLKNKINTKFEFEKVFGPNDTQSVVFNEIKPLATSLLDGFNVCIFAYGQTGSGKTHTMEGPADDPGVNYKILEEIFANVADRRDLFTYELNVGVLEVYNENLVDLLSDDKKKKIDVSITPTGVSVPNLTLTTVTDYQTTVGVIRKGLRSRNVGKNNLNEASSRSHSVTVVQCTCTNMSTNTTTTSKLYLVDLAGSERLKRTGTSGDREKESVLINKSLSALGDVFSALSQKSLHVPYRNSKLTSLLQDSLNNENGSKVLMLVNINPCVESAPESLCSLNFATRARQIELEKNKKVISCK</sequence>
<dbReference type="InterPro" id="IPR036961">
    <property type="entry name" value="Kinesin_motor_dom_sf"/>
</dbReference>
<feature type="region of interest" description="Disordered" evidence="6">
    <location>
        <begin position="1"/>
        <end position="32"/>
    </location>
</feature>
<dbReference type="GO" id="GO:0007018">
    <property type="term" value="P:microtubule-based movement"/>
    <property type="evidence" value="ECO:0007669"/>
    <property type="project" value="InterPro"/>
</dbReference>
<dbReference type="AlphaFoldDB" id="A0AAW2YX73"/>
<dbReference type="PANTHER" id="PTHR47972">
    <property type="entry name" value="KINESIN-LIKE PROTEIN KLP-3"/>
    <property type="match status" value="1"/>
</dbReference>
<evidence type="ECO:0000256" key="4">
    <source>
        <dbReference type="RuleBase" id="RU000394"/>
    </source>
</evidence>
<dbReference type="GO" id="GO:0008017">
    <property type="term" value="F:microtubule binding"/>
    <property type="evidence" value="ECO:0007669"/>
    <property type="project" value="InterPro"/>
</dbReference>
<comment type="similarity">
    <text evidence="3 4">Belongs to the TRAFAC class myosin-kinesin ATPase superfamily. Kinesin family.</text>
</comment>
<dbReference type="PROSITE" id="PS00411">
    <property type="entry name" value="KINESIN_MOTOR_1"/>
    <property type="match status" value="1"/>
</dbReference>
<dbReference type="Proteomes" id="UP001431209">
    <property type="component" value="Unassembled WGS sequence"/>
</dbReference>
<dbReference type="SMART" id="SM00129">
    <property type="entry name" value="KISc"/>
    <property type="match status" value="1"/>
</dbReference>
<dbReference type="GO" id="GO:0005524">
    <property type="term" value="F:ATP binding"/>
    <property type="evidence" value="ECO:0007669"/>
    <property type="project" value="UniProtKB-UniRule"/>
</dbReference>
<evidence type="ECO:0000256" key="2">
    <source>
        <dbReference type="ARBA" id="ARBA00022840"/>
    </source>
</evidence>
<dbReference type="Pfam" id="PF00225">
    <property type="entry name" value="Kinesin"/>
    <property type="match status" value="1"/>
</dbReference>
<evidence type="ECO:0000256" key="6">
    <source>
        <dbReference type="SAM" id="MobiDB-lite"/>
    </source>
</evidence>
<feature type="coiled-coil region" evidence="5">
    <location>
        <begin position="169"/>
        <end position="242"/>
    </location>
</feature>
<dbReference type="GO" id="GO:0005874">
    <property type="term" value="C:microtubule"/>
    <property type="evidence" value="ECO:0007669"/>
    <property type="project" value="UniProtKB-KW"/>
</dbReference>
<dbReference type="InterPro" id="IPR019821">
    <property type="entry name" value="Kinesin_motor_CS"/>
</dbReference>
<evidence type="ECO:0000313" key="8">
    <source>
        <dbReference type="EMBL" id="KAL0481531.1"/>
    </source>
</evidence>
<accession>A0AAW2YX73</accession>
<keyword evidence="9" id="KW-1185">Reference proteome</keyword>
<dbReference type="Gene3D" id="3.40.850.10">
    <property type="entry name" value="Kinesin motor domain"/>
    <property type="match status" value="1"/>
</dbReference>
<dbReference type="InterPro" id="IPR027417">
    <property type="entry name" value="P-loop_NTPase"/>
</dbReference>
<dbReference type="InterPro" id="IPR027640">
    <property type="entry name" value="Kinesin-like_fam"/>
</dbReference>
<comment type="caution">
    <text evidence="8">The sequence shown here is derived from an EMBL/GenBank/DDBJ whole genome shotgun (WGS) entry which is preliminary data.</text>
</comment>
<protein>
    <recommendedName>
        <fullName evidence="4">Kinesin-like protein</fullName>
    </recommendedName>
</protein>
<evidence type="ECO:0000313" key="9">
    <source>
        <dbReference type="Proteomes" id="UP001431209"/>
    </source>
</evidence>
<feature type="region of interest" description="Disordered" evidence="6">
    <location>
        <begin position="95"/>
        <end position="122"/>
    </location>
</feature>
<feature type="domain" description="Kinesin motor" evidence="7">
    <location>
        <begin position="242"/>
        <end position="560"/>
    </location>
</feature>
<gene>
    <name evidence="8" type="ORF">AKO1_012331</name>
</gene>
<keyword evidence="2 3" id="KW-0067">ATP-binding</keyword>
<dbReference type="PROSITE" id="PS50067">
    <property type="entry name" value="KINESIN_MOTOR_2"/>
    <property type="match status" value="1"/>
</dbReference>
<name>A0AAW2YX73_9EUKA</name>
<keyword evidence="3 4" id="KW-0505">Motor protein</keyword>
<feature type="binding site" evidence="3">
    <location>
        <begin position="321"/>
        <end position="328"/>
    </location>
    <ligand>
        <name>ATP</name>
        <dbReference type="ChEBI" id="CHEBI:30616"/>
    </ligand>
</feature>
<evidence type="ECO:0000256" key="5">
    <source>
        <dbReference type="SAM" id="Coils"/>
    </source>
</evidence>
<feature type="compositionally biased region" description="Polar residues" evidence="6">
    <location>
        <begin position="113"/>
        <end position="122"/>
    </location>
</feature>